<evidence type="ECO:0000313" key="2">
    <source>
        <dbReference type="Proteomes" id="UP001159042"/>
    </source>
</evidence>
<name>A0AAV8VC55_9CUCU</name>
<sequence>MHEDEILQIPMSLHHNVTFTVLFVNNLIINNLDLTLDWQELIVKDSNCDGLTPVTSLGYIYMEGFERKVLHSAPLKPKCWFRYIDDTFTNLVPQTLHGGRARFLEHLSNGVHTYGYQDYHGGGKRWHATVPKCHPTVLYYVKGCTDRISRLLKKLNINTVFTTMKKINGRR</sequence>
<reference evidence="1 2" key="1">
    <citation type="journal article" date="2023" name="Insect Mol. Biol.">
        <title>Genome sequencing provides insights into the evolution of gene families encoding plant cell wall-degrading enzymes in longhorned beetles.</title>
        <authorList>
            <person name="Shin N.R."/>
            <person name="Okamura Y."/>
            <person name="Kirsch R."/>
            <person name="Pauchet Y."/>
        </authorList>
    </citation>
    <scope>NUCLEOTIDE SEQUENCE [LARGE SCALE GENOMIC DNA]</scope>
    <source>
        <strain evidence="1">EAD_L_NR</strain>
    </source>
</reference>
<comment type="caution">
    <text evidence="1">The sequence shown here is derived from an EMBL/GenBank/DDBJ whole genome shotgun (WGS) entry which is preliminary data.</text>
</comment>
<proteinExistence type="predicted"/>
<accession>A0AAV8VC55</accession>
<dbReference type="AlphaFoldDB" id="A0AAV8VC55"/>
<organism evidence="1 2">
    <name type="scientific">Exocentrus adspersus</name>
    <dbReference type="NCBI Taxonomy" id="1586481"/>
    <lineage>
        <taxon>Eukaryota</taxon>
        <taxon>Metazoa</taxon>
        <taxon>Ecdysozoa</taxon>
        <taxon>Arthropoda</taxon>
        <taxon>Hexapoda</taxon>
        <taxon>Insecta</taxon>
        <taxon>Pterygota</taxon>
        <taxon>Neoptera</taxon>
        <taxon>Endopterygota</taxon>
        <taxon>Coleoptera</taxon>
        <taxon>Polyphaga</taxon>
        <taxon>Cucujiformia</taxon>
        <taxon>Chrysomeloidea</taxon>
        <taxon>Cerambycidae</taxon>
        <taxon>Lamiinae</taxon>
        <taxon>Acanthocinini</taxon>
        <taxon>Exocentrus</taxon>
    </lineage>
</organism>
<dbReference type="EMBL" id="JANEYG010000178">
    <property type="protein sequence ID" value="KAJ8911587.1"/>
    <property type="molecule type" value="Genomic_DNA"/>
</dbReference>
<gene>
    <name evidence="1" type="ORF">NQ315_016124</name>
</gene>
<dbReference type="Proteomes" id="UP001159042">
    <property type="component" value="Unassembled WGS sequence"/>
</dbReference>
<protein>
    <submittedName>
        <fullName evidence="1">Uncharacterized protein</fullName>
    </submittedName>
</protein>
<evidence type="ECO:0000313" key="1">
    <source>
        <dbReference type="EMBL" id="KAJ8911587.1"/>
    </source>
</evidence>
<keyword evidence="2" id="KW-1185">Reference proteome</keyword>